<keyword evidence="3" id="KW-1185">Reference proteome</keyword>
<evidence type="ECO:0000313" key="3">
    <source>
        <dbReference type="Proteomes" id="UP001589828"/>
    </source>
</evidence>
<organism evidence="2 3">
    <name type="scientific">Mucilaginibacter angelicae</name>
    <dbReference type="NCBI Taxonomy" id="869718"/>
    <lineage>
        <taxon>Bacteria</taxon>
        <taxon>Pseudomonadati</taxon>
        <taxon>Bacteroidota</taxon>
        <taxon>Sphingobacteriia</taxon>
        <taxon>Sphingobacteriales</taxon>
        <taxon>Sphingobacteriaceae</taxon>
        <taxon>Mucilaginibacter</taxon>
    </lineage>
</organism>
<name>A0ABV6L540_9SPHI</name>
<reference evidence="2 3" key="1">
    <citation type="submission" date="2024-09" db="EMBL/GenBank/DDBJ databases">
        <authorList>
            <person name="Sun Q."/>
            <person name="Mori K."/>
        </authorList>
    </citation>
    <scope>NUCLEOTIDE SEQUENCE [LARGE SCALE GENOMIC DNA]</scope>
    <source>
        <strain evidence="2 3">NCAIM B.02415</strain>
    </source>
</reference>
<evidence type="ECO:0000313" key="2">
    <source>
        <dbReference type="EMBL" id="MFC0514599.1"/>
    </source>
</evidence>
<gene>
    <name evidence="2" type="ORF">ACFFGT_10320</name>
</gene>
<protein>
    <submittedName>
        <fullName evidence="2">Uncharacterized protein</fullName>
    </submittedName>
</protein>
<dbReference type="RefSeq" id="WP_377022443.1">
    <property type="nucleotide sequence ID" value="NZ_JBHLTS010000021.1"/>
</dbReference>
<proteinExistence type="predicted"/>
<sequence>MKRKTTYAFLVCMMFLGCRKEQQKTVPQPIPDLKLTLDQVRAYYKSDTSTNIFWDKATYVPNGKSPYWLVGLGGRPRFQNLDLGYRQLVFYLDSSRNIKSRILEIIPDATYLQRRRSTSGTGFTGRIFIYGPDYHLLSGKIYADGKPVGQIIPRMAAEKPLKTDMLQPVVECGWSDSNYVDGDGNAVIYSERLCATGFLDLGGGDGSSGDAAPFGSPPPVGAGGSAPAAAPSVSNLPGESKDGINPKDFMKCFQNIPDNGATMKITIYVQEPWPGTTFNAGPNSVGHTAISLTKTSGSTSITQTLGFYPDATGFDKMHAPSKLVDNGGDLDYSVSITYDVSAENFNKIVNYISSPPPTYDITDFNCTNFVNSACLAGNINLPNPITYSVLYPKSPVLAPGALGDSIEKLKGNSNVNTAGGNTPFSKGPCN</sequence>
<feature type="compositionally biased region" description="Low complexity" evidence="1">
    <location>
        <begin position="225"/>
        <end position="234"/>
    </location>
</feature>
<feature type="region of interest" description="Disordered" evidence="1">
    <location>
        <begin position="209"/>
        <end position="241"/>
    </location>
</feature>
<comment type="caution">
    <text evidence="2">The sequence shown here is derived from an EMBL/GenBank/DDBJ whole genome shotgun (WGS) entry which is preliminary data.</text>
</comment>
<dbReference type="Proteomes" id="UP001589828">
    <property type="component" value="Unassembled WGS sequence"/>
</dbReference>
<dbReference type="PROSITE" id="PS51257">
    <property type="entry name" value="PROKAR_LIPOPROTEIN"/>
    <property type="match status" value="1"/>
</dbReference>
<dbReference type="EMBL" id="JBHLTS010000021">
    <property type="protein sequence ID" value="MFC0514599.1"/>
    <property type="molecule type" value="Genomic_DNA"/>
</dbReference>
<evidence type="ECO:0000256" key="1">
    <source>
        <dbReference type="SAM" id="MobiDB-lite"/>
    </source>
</evidence>
<accession>A0ABV6L540</accession>